<reference evidence="9" key="1">
    <citation type="submission" date="2025-08" db="UniProtKB">
        <authorList>
            <consortium name="RefSeq"/>
        </authorList>
    </citation>
    <scope>IDENTIFICATION</scope>
    <source>
        <strain evidence="9">S238N-H82</strain>
        <tissue evidence="9">Testes</tissue>
    </source>
</reference>
<organism evidence="8 9">
    <name type="scientific">Branchiostoma floridae</name>
    <name type="common">Florida lancelet</name>
    <name type="synonym">Amphioxus</name>
    <dbReference type="NCBI Taxonomy" id="7739"/>
    <lineage>
        <taxon>Eukaryota</taxon>
        <taxon>Metazoa</taxon>
        <taxon>Chordata</taxon>
        <taxon>Cephalochordata</taxon>
        <taxon>Leptocardii</taxon>
        <taxon>Amphioxiformes</taxon>
        <taxon>Branchiostomatidae</taxon>
        <taxon>Branchiostoma</taxon>
    </lineage>
</organism>
<dbReference type="InterPro" id="IPR006634">
    <property type="entry name" value="TLC-dom"/>
</dbReference>
<evidence type="ECO:0000313" key="9">
    <source>
        <dbReference type="RefSeq" id="XP_035663668.1"/>
    </source>
</evidence>
<feature type="transmembrane region" description="Helical" evidence="6">
    <location>
        <begin position="86"/>
        <end position="106"/>
    </location>
</feature>
<proteinExistence type="predicted"/>
<dbReference type="GO" id="GO:0055088">
    <property type="term" value="P:lipid homeostasis"/>
    <property type="evidence" value="ECO:0000318"/>
    <property type="project" value="GO_Central"/>
</dbReference>
<dbReference type="GeneID" id="118407313"/>
<gene>
    <name evidence="9" type="primary">LOC118407313</name>
</gene>
<keyword evidence="3 6" id="KW-1133">Transmembrane helix</keyword>
<evidence type="ECO:0000259" key="7">
    <source>
        <dbReference type="PROSITE" id="PS50922"/>
    </source>
</evidence>
<dbReference type="GO" id="GO:0016020">
    <property type="term" value="C:membrane"/>
    <property type="evidence" value="ECO:0007669"/>
    <property type="project" value="UniProtKB-SubCell"/>
</dbReference>
<evidence type="ECO:0000256" key="5">
    <source>
        <dbReference type="PROSITE-ProRule" id="PRU00205"/>
    </source>
</evidence>
<feature type="transmembrane region" description="Helical" evidence="6">
    <location>
        <begin position="50"/>
        <end position="74"/>
    </location>
</feature>
<evidence type="ECO:0000313" key="8">
    <source>
        <dbReference type="Proteomes" id="UP000001554"/>
    </source>
</evidence>
<dbReference type="SMART" id="SM00724">
    <property type="entry name" value="TLC"/>
    <property type="match status" value="1"/>
</dbReference>
<dbReference type="Proteomes" id="UP000001554">
    <property type="component" value="Unplaced"/>
</dbReference>
<comment type="subcellular location">
    <subcellularLocation>
        <location evidence="1">Membrane</location>
        <topology evidence="1">Multi-pass membrane protein</topology>
    </subcellularLocation>
</comment>
<feature type="transmembrane region" description="Helical" evidence="6">
    <location>
        <begin position="118"/>
        <end position="141"/>
    </location>
</feature>
<evidence type="ECO:0000256" key="6">
    <source>
        <dbReference type="SAM" id="Phobius"/>
    </source>
</evidence>
<feature type="domain" description="TLC" evidence="7">
    <location>
        <begin position="43"/>
        <end position="245"/>
    </location>
</feature>
<dbReference type="OrthoDB" id="10266980at2759"/>
<dbReference type="Pfam" id="PF03798">
    <property type="entry name" value="TRAM_LAG1_CLN8"/>
    <property type="match status" value="1"/>
</dbReference>
<keyword evidence="2 5" id="KW-0812">Transmembrane</keyword>
<feature type="transmembrane region" description="Helical" evidence="6">
    <location>
        <begin position="7"/>
        <end position="30"/>
    </location>
</feature>
<keyword evidence="4 5" id="KW-0472">Membrane</keyword>
<accession>A0A9J7KKB4</accession>
<dbReference type="GO" id="GO:0005783">
    <property type="term" value="C:endoplasmic reticulum"/>
    <property type="evidence" value="ECO:0000318"/>
    <property type="project" value="GO_Central"/>
</dbReference>
<dbReference type="PROSITE" id="PS50922">
    <property type="entry name" value="TLC"/>
    <property type="match status" value="1"/>
</dbReference>
<dbReference type="KEGG" id="bfo:118407313"/>
<dbReference type="AlphaFoldDB" id="A0A9J7KKB4"/>
<dbReference type="RefSeq" id="XP_035663668.1">
    <property type="nucleotide sequence ID" value="XM_035807775.1"/>
</dbReference>
<evidence type="ECO:0000256" key="3">
    <source>
        <dbReference type="ARBA" id="ARBA00022989"/>
    </source>
</evidence>
<dbReference type="PANTHER" id="PTHR13439">
    <property type="entry name" value="CT120 PROTEIN"/>
    <property type="match status" value="1"/>
</dbReference>
<dbReference type="InterPro" id="IPR050846">
    <property type="entry name" value="TLCD"/>
</dbReference>
<evidence type="ECO:0000256" key="4">
    <source>
        <dbReference type="ARBA" id="ARBA00023136"/>
    </source>
</evidence>
<dbReference type="PANTHER" id="PTHR13439:SF0">
    <property type="entry name" value="TOPOISOMERASE I DAMAGE AFFECTED PROTEIN 4"/>
    <property type="match status" value="1"/>
</dbReference>
<feature type="transmembrane region" description="Helical" evidence="6">
    <location>
        <begin position="171"/>
        <end position="196"/>
    </location>
</feature>
<name>A0A9J7KKB4_BRAFL</name>
<evidence type="ECO:0000256" key="2">
    <source>
        <dbReference type="ARBA" id="ARBA00022692"/>
    </source>
</evidence>
<sequence>MTLSYDGLLYMSASFAFFMFVYKYVVSAALRGCSKAYESLPREKRVGVDTSLMALLHSTLVGSMALYLFLFSDVITPTVIRQEVPLLKLAVCILVGYIMADTSVLVCNPTADVYDWSMFVHHVICLYTGYAAAVSAELPYYQLQWTLMELFNPFNNLRFILKELGQKTSTLYLMNGIALVGMFFLARVAPIPFFWYHLTSIIQSEDFSGVTFSMKVVALVLSPTMHLLNLFWFYKIFTGLLKYLSTKAEKKV</sequence>
<evidence type="ECO:0000256" key="1">
    <source>
        <dbReference type="ARBA" id="ARBA00004141"/>
    </source>
</evidence>
<feature type="transmembrane region" description="Helical" evidence="6">
    <location>
        <begin position="216"/>
        <end position="234"/>
    </location>
</feature>
<protein>
    <submittedName>
        <fullName evidence="9">TLC domain-containing protein 4-B-like</fullName>
    </submittedName>
</protein>
<keyword evidence="8" id="KW-1185">Reference proteome</keyword>